<organism evidence="3">
    <name type="scientific">candidate division WOR-3 bacterium</name>
    <dbReference type="NCBI Taxonomy" id="2052148"/>
    <lineage>
        <taxon>Bacteria</taxon>
        <taxon>Bacteria division WOR-3</taxon>
    </lineage>
</organism>
<dbReference type="GO" id="GO:0051607">
    <property type="term" value="P:defense response to virus"/>
    <property type="evidence" value="ECO:0007669"/>
    <property type="project" value="UniProtKB-KW"/>
</dbReference>
<keyword evidence="1" id="KW-0051">Antiviral defense</keyword>
<name>A0A7C5I4D7_UNCW3</name>
<comment type="caution">
    <text evidence="3">The sequence shown here is derived from an EMBL/GenBank/DDBJ whole genome shotgun (WGS) entry which is preliminary data.</text>
</comment>
<evidence type="ECO:0000256" key="2">
    <source>
        <dbReference type="ARBA" id="ARBA00025626"/>
    </source>
</evidence>
<evidence type="ECO:0000313" key="3">
    <source>
        <dbReference type="EMBL" id="HHF58029.1"/>
    </source>
</evidence>
<comment type="function">
    <text evidence="2">CRISPR (clustered regularly interspaced short palindromic repeat) is an adaptive immune system that provides protection against mobile genetic elements (viruses, transposable elements and conjugative plasmids). CRISPR clusters contain spacers, sequences complementary to antecedent mobile elements, and target invading nucleic acids. CRISPR clusters are transcribed and processed into CRISPR RNA (crRNA).</text>
</comment>
<reference evidence="3" key="1">
    <citation type="journal article" date="2020" name="mSystems">
        <title>Genome- and Community-Level Interaction Insights into Carbon Utilization and Element Cycling Functions of Hydrothermarchaeota in Hydrothermal Sediment.</title>
        <authorList>
            <person name="Zhou Z."/>
            <person name="Liu Y."/>
            <person name="Xu W."/>
            <person name="Pan J."/>
            <person name="Luo Z.H."/>
            <person name="Li M."/>
        </authorList>
    </citation>
    <scope>NUCLEOTIDE SEQUENCE [LARGE SCALE GENOMIC DNA]</scope>
    <source>
        <strain evidence="3">HyVt-94</strain>
    </source>
</reference>
<evidence type="ECO:0000256" key="1">
    <source>
        <dbReference type="ARBA" id="ARBA00023118"/>
    </source>
</evidence>
<dbReference type="Pfam" id="PF01905">
    <property type="entry name" value="DevR"/>
    <property type="match status" value="1"/>
</dbReference>
<proteinExistence type="predicted"/>
<accession>A0A7C5I4D7</accession>
<gene>
    <name evidence="3" type="primary">cas7i</name>
    <name evidence="3" type="ORF">ENL41_01230</name>
</gene>
<sequence>MGVKEMNKGIEIVSLTKIEGANLNSDGTEGVIVVLKKVRDPVDMKEYVRVSGQSVKYHLKEILREKEGVEKLSKLSKITGERGAAGKVIVSEGNPVKFMDDDLFGYMRTDKKKRRTAPVRTNGMISIFPYQEDRDFGVRYDSPEVEGYNPKSPEHNIHETEIATNIMRGNFFVETDRVGVFTDEEIEEAMALSDEEREERLKSLLDAIFEYYGGARLTRFFTKTYPEAMVIVFLSRKIPVIGDNFRIKQEYKEGKYIMDVSLLKEILTMFDEYINKAWIGVIENKFANIEEIKELEESSEKIKVFSMKELKEAVKKEKILEAA</sequence>
<dbReference type="AlphaFoldDB" id="A0A7C5I4D7"/>
<dbReference type="NCBIfam" id="TIGR02585">
    <property type="entry name" value="cas_Cst2_DevR"/>
    <property type="match status" value="1"/>
</dbReference>
<dbReference type="InterPro" id="IPR013414">
    <property type="entry name" value="Cas7/Cst2/DevR_sub_I-B/Tneap"/>
</dbReference>
<dbReference type="NCBIfam" id="TIGR01875">
    <property type="entry name" value="cas_MJ0381"/>
    <property type="match status" value="1"/>
</dbReference>
<dbReference type="InterPro" id="IPR010154">
    <property type="entry name" value="CRISPR-assoc_Cas7/Cst2/DevR"/>
</dbReference>
<protein>
    <submittedName>
        <fullName evidence="3">Type I-B CRISPR-associated protein Cas7/Cst2/DevR</fullName>
    </submittedName>
</protein>
<dbReference type="Proteomes" id="UP000886014">
    <property type="component" value="Unassembled WGS sequence"/>
</dbReference>
<dbReference type="EMBL" id="DRTV01000096">
    <property type="protein sequence ID" value="HHF58029.1"/>
    <property type="molecule type" value="Genomic_DNA"/>
</dbReference>